<evidence type="ECO:0000313" key="1">
    <source>
        <dbReference type="EMBL" id="KAI3797785.1"/>
    </source>
</evidence>
<proteinExistence type="predicted"/>
<accession>A0ACB9HR99</accession>
<comment type="caution">
    <text evidence="1">The sequence shown here is derived from an EMBL/GenBank/DDBJ whole genome shotgun (WGS) entry which is preliminary data.</text>
</comment>
<dbReference type="EMBL" id="CM042028">
    <property type="protein sequence ID" value="KAI3797785.1"/>
    <property type="molecule type" value="Genomic_DNA"/>
</dbReference>
<organism evidence="1 2">
    <name type="scientific">Smallanthus sonchifolius</name>
    <dbReference type="NCBI Taxonomy" id="185202"/>
    <lineage>
        <taxon>Eukaryota</taxon>
        <taxon>Viridiplantae</taxon>
        <taxon>Streptophyta</taxon>
        <taxon>Embryophyta</taxon>
        <taxon>Tracheophyta</taxon>
        <taxon>Spermatophyta</taxon>
        <taxon>Magnoliopsida</taxon>
        <taxon>eudicotyledons</taxon>
        <taxon>Gunneridae</taxon>
        <taxon>Pentapetalae</taxon>
        <taxon>asterids</taxon>
        <taxon>campanulids</taxon>
        <taxon>Asterales</taxon>
        <taxon>Asteraceae</taxon>
        <taxon>Asteroideae</taxon>
        <taxon>Heliantheae alliance</taxon>
        <taxon>Millerieae</taxon>
        <taxon>Smallanthus</taxon>
    </lineage>
</organism>
<protein>
    <submittedName>
        <fullName evidence="1">Uncharacterized protein</fullName>
    </submittedName>
</protein>
<gene>
    <name evidence="1" type="ORF">L1987_33048</name>
</gene>
<sequence length="185" mass="21415">MWDTLPLKGDEKGEKITGQGTVCNETLTLEKVNLVPELYYNMMSVSQVCDKQQSVLFNKAECLFLMPGFIIPEDLVLLRTRRRNNTYIVDMNDLETKASMACLLSKASKSESLLWHLRLGHVNFKNINRLVKQDLVRDDFSRTKPNRLTYQEITEEFRSRHFGSLRSNTSMPNRILRILEVCGDP</sequence>
<evidence type="ECO:0000313" key="2">
    <source>
        <dbReference type="Proteomes" id="UP001056120"/>
    </source>
</evidence>
<reference evidence="2" key="1">
    <citation type="journal article" date="2022" name="Mol. Ecol. Resour.">
        <title>The genomes of chicory, endive, great burdock and yacon provide insights into Asteraceae palaeo-polyploidization history and plant inulin production.</title>
        <authorList>
            <person name="Fan W."/>
            <person name="Wang S."/>
            <person name="Wang H."/>
            <person name="Wang A."/>
            <person name="Jiang F."/>
            <person name="Liu H."/>
            <person name="Zhao H."/>
            <person name="Xu D."/>
            <person name="Zhang Y."/>
        </authorList>
    </citation>
    <scope>NUCLEOTIDE SEQUENCE [LARGE SCALE GENOMIC DNA]</scope>
    <source>
        <strain evidence="2">cv. Yunnan</strain>
    </source>
</reference>
<name>A0ACB9HR99_9ASTR</name>
<reference evidence="1 2" key="2">
    <citation type="journal article" date="2022" name="Mol. Ecol. Resour.">
        <title>The genomes of chicory, endive, great burdock and yacon provide insights into Asteraceae paleo-polyploidization history and plant inulin production.</title>
        <authorList>
            <person name="Fan W."/>
            <person name="Wang S."/>
            <person name="Wang H."/>
            <person name="Wang A."/>
            <person name="Jiang F."/>
            <person name="Liu H."/>
            <person name="Zhao H."/>
            <person name="Xu D."/>
            <person name="Zhang Y."/>
        </authorList>
    </citation>
    <scope>NUCLEOTIDE SEQUENCE [LARGE SCALE GENOMIC DNA]</scope>
    <source>
        <strain evidence="2">cv. Yunnan</strain>
        <tissue evidence="1">Leaves</tissue>
    </source>
</reference>
<dbReference type="Proteomes" id="UP001056120">
    <property type="component" value="Linkage Group LG11"/>
</dbReference>
<keyword evidence="2" id="KW-1185">Reference proteome</keyword>